<comment type="caution">
    <text evidence="2">The sequence shown here is derived from an EMBL/GenBank/DDBJ whole genome shotgun (WGS) entry which is preliminary data.</text>
</comment>
<feature type="compositionally biased region" description="Basic and acidic residues" evidence="1">
    <location>
        <begin position="84"/>
        <end position="97"/>
    </location>
</feature>
<proteinExistence type="predicted"/>
<evidence type="ECO:0000313" key="2">
    <source>
        <dbReference type="EMBL" id="PWK46946.1"/>
    </source>
</evidence>
<gene>
    <name evidence="2" type="ORF">BC793_10860</name>
</gene>
<feature type="region of interest" description="Disordered" evidence="1">
    <location>
        <begin position="268"/>
        <end position="288"/>
    </location>
</feature>
<dbReference type="EMBL" id="QGGR01000008">
    <property type="protein sequence ID" value="PWK46946.1"/>
    <property type="molecule type" value="Genomic_DNA"/>
</dbReference>
<protein>
    <recommendedName>
        <fullName evidence="4">Transposase</fullName>
    </recommendedName>
</protein>
<name>A0A316FGW4_9ACTN</name>
<dbReference type="Proteomes" id="UP000245697">
    <property type="component" value="Unassembled WGS sequence"/>
</dbReference>
<feature type="compositionally biased region" description="Basic residues" evidence="1">
    <location>
        <begin position="121"/>
        <end position="131"/>
    </location>
</feature>
<accession>A0A316FGW4</accession>
<feature type="compositionally biased region" description="Basic and acidic residues" evidence="1">
    <location>
        <begin position="109"/>
        <end position="120"/>
    </location>
</feature>
<feature type="compositionally biased region" description="Low complexity" evidence="1">
    <location>
        <begin position="132"/>
        <end position="157"/>
    </location>
</feature>
<evidence type="ECO:0000256" key="1">
    <source>
        <dbReference type="SAM" id="MobiDB-lite"/>
    </source>
</evidence>
<evidence type="ECO:0000313" key="3">
    <source>
        <dbReference type="Proteomes" id="UP000245697"/>
    </source>
</evidence>
<dbReference type="AlphaFoldDB" id="A0A316FGW4"/>
<reference evidence="2 3" key="1">
    <citation type="submission" date="2018-05" db="EMBL/GenBank/DDBJ databases">
        <title>Genomic Encyclopedia of Archaeal and Bacterial Type Strains, Phase II (KMG-II): from individual species to whole genera.</title>
        <authorList>
            <person name="Goeker M."/>
        </authorList>
    </citation>
    <scope>NUCLEOTIDE SEQUENCE [LARGE SCALE GENOMIC DNA]</scope>
    <source>
        <strain evidence="2 3">DSM 45184</strain>
    </source>
</reference>
<organism evidence="2 3">
    <name type="scientific">Actinoplanes xinjiangensis</name>
    <dbReference type="NCBI Taxonomy" id="512350"/>
    <lineage>
        <taxon>Bacteria</taxon>
        <taxon>Bacillati</taxon>
        <taxon>Actinomycetota</taxon>
        <taxon>Actinomycetes</taxon>
        <taxon>Micromonosporales</taxon>
        <taxon>Micromonosporaceae</taxon>
        <taxon>Actinoplanes</taxon>
    </lineage>
</organism>
<keyword evidence="3" id="KW-1185">Reference proteome</keyword>
<evidence type="ECO:0008006" key="4">
    <source>
        <dbReference type="Google" id="ProtNLM"/>
    </source>
</evidence>
<sequence length="320" mass="35096">MRGVGPGEGCWSAVTSNGYRTAEPMRCRPADEVSTSGSTFVRMSYPSVLVSRGEPAHCSRRDVKDHLHSLVRTRKTDQQSQRVDPARTRDGQVHRGPPDAAVTGRPRRHPADPGRPETRLRRAGRRPRRPGRASGPACIGSTPSRSTSSVRSWPASTTPRRPSGCAPRSGKLRWLRDLPGSAPQQHSYCAIEGAPAGFYRNRTPRAGEHLLKPVRQLIESVNDTLKGQLDLELHGGRSIEGVGARVAQRSSLVAEPTTGDLFSYRSPPRRNIDDPTKHGLTQPYSSGAAEGQVDRINTLKRAMYGRANLALLRQRILIPH</sequence>
<feature type="region of interest" description="Disordered" evidence="1">
    <location>
        <begin position="70"/>
        <end position="170"/>
    </location>
</feature>